<dbReference type="Gene3D" id="1.20.80.60">
    <property type="match status" value="1"/>
</dbReference>
<dbReference type="PANTHER" id="PTHR12431:SF14">
    <property type="entry name" value="LD15323P"/>
    <property type="match status" value="1"/>
</dbReference>
<dbReference type="InterPro" id="IPR001683">
    <property type="entry name" value="PX_dom"/>
</dbReference>
<feature type="compositionally biased region" description="Basic and acidic residues" evidence="4">
    <location>
        <begin position="482"/>
        <end position="491"/>
    </location>
</feature>
<keyword evidence="3" id="KW-0653">Protein transport</keyword>
<dbReference type="GO" id="GO:0006886">
    <property type="term" value="P:intracellular protein transport"/>
    <property type="evidence" value="ECO:0007669"/>
    <property type="project" value="TreeGrafter"/>
</dbReference>
<dbReference type="Pfam" id="PF18116">
    <property type="entry name" value="SNX17_FERM_C"/>
    <property type="match status" value="1"/>
</dbReference>
<dbReference type="AlphaFoldDB" id="A0AAF3ETQ2"/>
<protein>
    <recommendedName>
        <fullName evidence="5">PX domain-containing protein</fullName>
    </recommendedName>
</protein>
<dbReference type="PANTHER" id="PTHR12431">
    <property type="entry name" value="SORTING NEXIN 17 AND 27"/>
    <property type="match status" value="1"/>
</dbReference>
<dbReference type="InterPro" id="IPR040842">
    <property type="entry name" value="SNX17/31_FERM"/>
</dbReference>
<dbReference type="Proteomes" id="UP000887575">
    <property type="component" value="Unassembled WGS sequence"/>
</dbReference>
<dbReference type="Pfam" id="PF21273">
    <property type="entry name" value="SNX17-27-31_F1_FERM"/>
    <property type="match status" value="1"/>
</dbReference>
<keyword evidence="2" id="KW-0813">Transport</keyword>
<evidence type="ECO:0000259" key="5">
    <source>
        <dbReference type="PROSITE" id="PS50195"/>
    </source>
</evidence>
<dbReference type="PROSITE" id="PS50195">
    <property type="entry name" value="PX"/>
    <property type="match status" value="1"/>
</dbReference>
<keyword evidence="6" id="KW-1185">Reference proteome</keyword>
<dbReference type="GO" id="GO:0005769">
    <property type="term" value="C:early endosome"/>
    <property type="evidence" value="ECO:0007669"/>
    <property type="project" value="TreeGrafter"/>
</dbReference>
<dbReference type="WBParaSite" id="MBELARI_LOCUS17447">
    <property type="protein sequence ID" value="MBELARI_LOCUS17447"/>
    <property type="gene ID" value="MBELARI_LOCUS17447"/>
</dbReference>
<evidence type="ECO:0000313" key="6">
    <source>
        <dbReference type="Proteomes" id="UP000887575"/>
    </source>
</evidence>
<evidence type="ECO:0000256" key="3">
    <source>
        <dbReference type="ARBA" id="ARBA00022927"/>
    </source>
</evidence>
<feature type="compositionally biased region" description="Low complexity" evidence="4">
    <location>
        <begin position="493"/>
        <end position="507"/>
    </location>
</feature>
<dbReference type="InterPro" id="IPR048763">
    <property type="entry name" value="SNX17-31_FERM_F1"/>
</dbReference>
<sequence length="638" mass="73888">MESPETSISNLIIPDVSTLDFLQYSEPDFLNPYLRSCRLQNTWKLAKSNGVEGMIHISVPDTQTLVERKDGLSKYTAYNIHVNGWFHAAVRFSVLHQFSETLRNRFGAKLKGPEFPPKKIFRNLDGPGLEERRIKISKYLQSLVQSPQIARDFYIEKTFLDFQIEYFRPTCSTVSLDILLADGEKITVKCNVRSSTSEVLEILCEKLEVESSRLKSYFGLFVGSPKSLMEEEGTSSSEGFDLLVIRLLRNFESPYASLQLMNQRSAARGIHHKLTLQKLIWDPRIEESLLDDRVFTRLLYAQAKSDFHCKRLRIQRKETLEKLQNLEKQENMAQFIRACHLFPSYGMEELGKCRSDYPRPDSVVSVSMGRRQILFKYRHEGQNIEEAFRATRIRVWRISSPPRPNDPLIFQFEYLLSKDTFQWITLFTEQAILISLLLQSIGSEILNEYKNSLFNDEACEKIEVHESNGHRKPLIQKADSPLIDKREEKKRNSISSNTSDSTFSQNDPLGAPIYESFSDVFTTITDTLPPYSHEMRISAVECTTLKESHFDLEVAEGARYVMDTKAVNVAAQVVKNMYIHSESPPKAFFNRLQDQGQFDSCYARKAMPKKNVVRSWYQLQTVADMEKYISWYWLATFR</sequence>
<reference evidence="7" key="1">
    <citation type="submission" date="2024-02" db="UniProtKB">
        <authorList>
            <consortium name="WormBaseParasite"/>
        </authorList>
    </citation>
    <scope>IDENTIFICATION</scope>
</reference>
<feature type="domain" description="PX" evidence="5">
    <location>
        <begin position="56"/>
        <end position="166"/>
    </location>
</feature>
<feature type="region of interest" description="Disordered" evidence="4">
    <location>
        <begin position="475"/>
        <end position="507"/>
    </location>
</feature>
<dbReference type="Pfam" id="PF00787">
    <property type="entry name" value="PX"/>
    <property type="match status" value="1"/>
</dbReference>
<evidence type="ECO:0000256" key="2">
    <source>
        <dbReference type="ARBA" id="ARBA00022448"/>
    </source>
</evidence>
<organism evidence="6 7">
    <name type="scientific">Mesorhabditis belari</name>
    <dbReference type="NCBI Taxonomy" id="2138241"/>
    <lineage>
        <taxon>Eukaryota</taxon>
        <taxon>Metazoa</taxon>
        <taxon>Ecdysozoa</taxon>
        <taxon>Nematoda</taxon>
        <taxon>Chromadorea</taxon>
        <taxon>Rhabditida</taxon>
        <taxon>Rhabditina</taxon>
        <taxon>Rhabditomorpha</taxon>
        <taxon>Rhabditoidea</taxon>
        <taxon>Rhabditidae</taxon>
        <taxon>Mesorhabditinae</taxon>
        <taxon>Mesorhabditis</taxon>
    </lineage>
</organism>
<accession>A0AAF3ETQ2</accession>
<dbReference type="SUPFAM" id="SSF64268">
    <property type="entry name" value="PX domain"/>
    <property type="match status" value="1"/>
</dbReference>
<dbReference type="InterPro" id="IPR036871">
    <property type="entry name" value="PX_dom_sf"/>
</dbReference>
<name>A0AAF3ETQ2_9BILA</name>
<evidence type="ECO:0000256" key="1">
    <source>
        <dbReference type="ARBA" id="ARBA00010883"/>
    </source>
</evidence>
<dbReference type="Gene3D" id="2.30.29.30">
    <property type="entry name" value="Pleckstrin-homology domain (PH domain)/Phosphotyrosine-binding domain (PTB)"/>
    <property type="match status" value="1"/>
</dbReference>
<evidence type="ECO:0000313" key="7">
    <source>
        <dbReference type="WBParaSite" id="MBELARI_LOCUS17447"/>
    </source>
</evidence>
<dbReference type="Gene3D" id="3.30.1520.10">
    <property type="entry name" value="Phox-like domain"/>
    <property type="match status" value="1"/>
</dbReference>
<comment type="similarity">
    <text evidence="1">Belongs to the sorting nexin family.</text>
</comment>
<dbReference type="GO" id="GO:0035091">
    <property type="term" value="F:phosphatidylinositol binding"/>
    <property type="evidence" value="ECO:0007669"/>
    <property type="project" value="InterPro"/>
</dbReference>
<dbReference type="GO" id="GO:0032456">
    <property type="term" value="P:endocytic recycling"/>
    <property type="evidence" value="ECO:0007669"/>
    <property type="project" value="TreeGrafter"/>
</dbReference>
<proteinExistence type="inferred from homology"/>
<dbReference type="Gene3D" id="3.10.20.90">
    <property type="entry name" value="Phosphatidylinositol 3-kinase Catalytic Subunit, Chain A, domain 1"/>
    <property type="match status" value="1"/>
</dbReference>
<dbReference type="SMART" id="SM00312">
    <property type="entry name" value="PX"/>
    <property type="match status" value="1"/>
</dbReference>
<evidence type="ECO:0000256" key="4">
    <source>
        <dbReference type="SAM" id="MobiDB-lite"/>
    </source>
</evidence>
<dbReference type="InterPro" id="IPR011993">
    <property type="entry name" value="PH-like_dom_sf"/>
</dbReference>